<dbReference type="GO" id="GO:0000209">
    <property type="term" value="P:protein polyubiquitination"/>
    <property type="evidence" value="ECO:0007669"/>
    <property type="project" value="TreeGrafter"/>
</dbReference>
<dbReference type="GO" id="GO:0006513">
    <property type="term" value="P:protein monoubiquitination"/>
    <property type="evidence" value="ECO:0007669"/>
    <property type="project" value="TreeGrafter"/>
</dbReference>
<dbReference type="PANTHER" id="PTHR31531:SF2">
    <property type="entry name" value="E3 UBIQUITIN-PROTEIN LIGASE E3D"/>
    <property type="match status" value="1"/>
</dbReference>
<dbReference type="Pfam" id="PF09814">
    <property type="entry name" value="HECT_2"/>
    <property type="match status" value="1"/>
</dbReference>
<dbReference type="GO" id="GO:0005634">
    <property type="term" value="C:nucleus"/>
    <property type="evidence" value="ECO:0007669"/>
    <property type="project" value="TreeGrafter"/>
</dbReference>
<dbReference type="GO" id="GO:0043161">
    <property type="term" value="P:proteasome-mediated ubiquitin-dependent protein catabolic process"/>
    <property type="evidence" value="ECO:0007669"/>
    <property type="project" value="TreeGrafter"/>
</dbReference>
<protein>
    <recommendedName>
        <fullName evidence="3">Ubiquitin-conjugating enzyme E2C-binding protein</fullName>
    </recommendedName>
</protein>
<dbReference type="Proteomes" id="UP000309340">
    <property type="component" value="Unassembled WGS sequence"/>
</dbReference>
<sequence length="398" mass="43487">MDRTSVDYAPMVHLYAEHLQNIRTLSIQASLATTSNQETKATLCAKRDFLTLEHEGEKATIRLPVSLGSHSDVTLIIPAPPTKDLTFRLNIEERPDAAGALSNGVPSSEIILPWIASDFTPETAVSCATCQTDLVRRGQVQQWKDLPSEGWAEMMDFWHCHKPDEPHGHSNEADNVGRGFAASSKLVARPGIGLVGPMDFLLAAGDCPELELQSASVLCPGCHTCIGVLDPGTEGYKLRKPNLSVSVGPSSLSLDYSHEKWLSSALLTAAESQGVRRLAVYASDDGAGNAVSITHVWLFAPDLRIASSAAETPEAMRVLKVLYRDDVATDYENLGKMSGVEGELEVSKEEWREMRSLLDQSVKLLPEKARRFQQWNVGLLKRFTGDDVSDLRGLSHSP</sequence>
<dbReference type="AlphaFoldDB" id="A0A4U0X5B2"/>
<gene>
    <name evidence="1" type="ORF">B0A55_07567</name>
</gene>
<dbReference type="GO" id="GO:0000151">
    <property type="term" value="C:ubiquitin ligase complex"/>
    <property type="evidence" value="ECO:0007669"/>
    <property type="project" value="TreeGrafter"/>
</dbReference>
<dbReference type="STRING" id="329884.A0A4U0X5B2"/>
<dbReference type="GO" id="GO:0005829">
    <property type="term" value="C:cytosol"/>
    <property type="evidence" value="ECO:0007669"/>
    <property type="project" value="TreeGrafter"/>
</dbReference>
<dbReference type="EMBL" id="NAJQ01000343">
    <property type="protein sequence ID" value="TKA71632.1"/>
    <property type="molecule type" value="Genomic_DNA"/>
</dbReference>
<comment type="caution">
    <text evidence="1">The sequence shown here is derived from an EMBL/GenBank/DDBJ whole genome shotgun (WGS) entry which is preliminary data.</text>
</comment>
<dbReference type="InterPro" id="IPR019193">
    <property type="entry name" value="UBQ-conj_enz_E2-bd_prot"/>
</dbReference>
<keyword evidence="2" id="KW-1185">Reference proteome</keyword>
<evidence type="ECO:0000313" key="1">
    <source>
        <dbReference type="EMBL" id="TKA71632.1"/>
    </source>
</evidence>
<name>A0A4U0X5B2_9PEZI</name>
<evidence type="ECO:0008006" key="3">
    <source>
        <dbReference type="Google" id="ProtNLM"/>
    </source>
</evidence>
<accession>A0A4U0X5B2</accession>
<dbReference type="GO" id="GO:0030332">
    <property type="term" value="F:cyclin binding"/>
    <property type="evidence" value="ECO:0007669"/>
    <property type="project" value="TreeGrafter"/>
</dbReference>
<dbReference type="GO" id="GO:0031624">
    <property type="term" value="F:ubiquitin conjugating enzyme binding"/>
    <property type="evidence" value="ECO:0007669"/>
    <property type="project" value="TreeGrafter"/>
</dbReference>
<evidence type="ECO:0000313" key="2">
    <source>
        <dbReference type="Proteomes" id="UP000309340"/>
    </source>
</evidence>
<reference evidence="1 2" key="1">
    <citation type="submission" date="2017-03" db="EMBL/GenBank/DDBJ databases">
        <title>Genomes of endolithic fungi from Antarctica.</title>
        <authorList>
            <person name="Coleine C."/>
            <person name="Masonjones S."/>
            <person name="Stajich J.E."/>
        </authorList>
    </citation>
    <scope>NUCLEOTIDE SEQUENCE [LARGE SCALE GENOMIC DNA]</scope>
    <source>
        <strain evidence="1 2">CCFEE 5184</strain>
    </source>
</reference>
<dbReference type="OrthoDB" id="386949at2759"/>
<dbReference type="GO" id="GO:0051865">
    <property type="term" value="P:protein autoubiquitination"/>
    <property type="evidence" value="ECO:0007669"/>
    <property type="project" value="TreeGrafter"/>
</dbReference>
<organism evidence="1 2">
    <name type="scientific">Friedmanniomyces simplex</name>
    <dbReference type="NCBI Taxonomy" id="329884"/>
    <lineage>
        <taxon>Eukaryota</taxon>
        <taxon>Fungi</taxon>
        <taxon>Dikarya</taxon>
        <taxon>Ascomycota</taxon>
        <taxon>Pezizomycotina</taxon>
        <taxon>Dothideomycetes</taxon>
        <taxon>Dothideomycetidae</taxon>
        <taxon>Mycosphaerellales</taxon>
        <taxon>Teratosphaeriaceae</taxon>
        <taxon>Friedmanniomyces</taxon>
    </lineage>
</organism>
<dbReference type="PANTHER" id="PTHR31531">
    <property type="entry name" value="E3 UBIQUITIN-PROTEIN LIGASE E3D FAMILY MEMBER"/>
    <property type="match status" value="1"/>
</dbReference>
<dbReference type="GO" id="GO:0061630">
    <property type="term" value="F:ubiquitin protein ligase activity"/>
    <property type="evidence" value="ECO:0007669"/>
    <property type="project" value="TreeGrafter"/>
</dbReference>
<proteinExistence type="predicted"/>